<evidence type="ECO:0000256" key="1">
    <source>
        <dbReference type="ARBA" id="ARBA00004127"/>
    </source>
</evidence>
<dbReference type="GO" id="GO:0022857">
    <property type="term" value="F:transmembrane transporter activity"/>
    <property type="evidence" value="ECO:0007669"/>
    <property type="project" value="InterPro"/>
</dbReference>
<keyword evidence="4 6" id="KW-1133">Transmembrane helix</keyword>
<dbReference type="PANTHER" id="PTHR23501">
    <property type="entry name" value="MAJOR FACILITATOR SUPERFAMILY"/>
    <property type="match status" value="1"/>
</dbReference>
<organism evidence="8 9">
    <name type="scientific">Coemansia brasiliensis</name>
    <dbReference type="NCBI Taxonomy" id="2650707"/>
    <lineage>
        <taxon>Eukaryota</taxon>
        <taxon>Fungi</taxon>
        <taxon>Fungi incertae sedis</taxon>
        <taxon>Zoopagomycota</taxon>
        <taxon>Kickxellomycotina</taxon>
        <taxon>Kickxellomycetes</taxon>
        <taxon>Kickxellales</taxon>
        <taxon>Kickxellaceae</taxon>
        <taxon>Coemansia</taxon>
    </lineage>
</organism>
<evidence type="ECO:0000256" key="2">
    <source>
        <dbReference type="ARBA" id="ARBA00022448"/>
    </source>
</evidence>
<sequence length="237" mass="25069">MDMENHKAGVEPGTEKLGELDVKANPITEDIAPRISKPLMALFYAGAVVCIFVASIEAIIPASFFVQAVGPWGVATSSLWMLAAYLIGYVAMILPTRRLADIFGQLAMFWTGLVFFVVFTGVSGNASVASTFAVLRAFQGAGAGMMTSVCMYVVGEQASDRSRALLVSGLALAQLCGIGAAHALGGRLAMDGKFRWAIYIAAPLAAAPALLCTPALLRCSCTSNREPFGSRLFKYDI</sequence>
<name>A0A9W8LV44_9FUNG</name>
<evidence type="ECO:0000259" key="7">
    <source>
        <dbReference type="PROSITE" id="PS50850"/>
    </source>
</evidence>
<dbReference type="GO" id="GO:0012505">
    <property type="term" value="C:endomembrane system"/>
    <property type="evidence" value="ECO:0007669"/>
    <property type="project" value="UniProtKB-SubCell"/>
</dbReference>
<evidence type="ECO:0000256" key="3">
    <source>
        <dbReference type="ARBA" id="ARBA00022692"/>
    </source>
</evidence>
<feature type="transmembrane region" description="Helical" evidence="6">
    <location>
        <begin position="165"/>
        <end position="184"/>
    </location>
</feature>
<dbReference type="InterPro" id="IPR036259">
    <property type="entry name" value="MFS_trans_sf"/>
</dbReference>
<gene>
    <name evidence="8" type="ORF">IWW36_005691</name>
</gene>
<feature type="non-terminal residue" evidence="8">
    <location>
        <position position="1"/>
    </location>
</feature>
<reference evidence="8" key="1">
    <citation type="submission" date="2022-07" db="EMBL/GenBank/DDBJ databases">
        <title>Phylogenomic reconstructions and comparative analyses of Kickxellomycotina fungi.</title>
        <authorList>
            <person name="Reynolds N.K."/>
            <person name="Stajich J.E."/>
            <person name="Barry K."/>
            <person name="Grigoriev I.V."/>
            <person name="Crous P."/>
            <person name="Smith M.E."/>
        </authorList>
    </citation>
    <scope>NUCLEOTIDE SEQUENCE</scope>
    <source>
        <strain evidence="8">NRRL 1566</strain>
    </source>
</reference>
<proteinExistence type="predicted"/>
<dbReference type="InterPro" id="IPR011701">
    <property type="entry name" value="MFS"/>
</dbReference>
<dbReference type="SUPFAM" id="SSF103473">
    <property type="entry name" value="MFS general substrate transporter"/>
    <property type="match status" value="1"/>
</dbReference>
<evidence type="ECO:0000313" key="8">
    <source>
        <dbReference type="EMBL" id="KAJ2843040.1"/>
    </source>
</evidence>
<feature type="transmembrane region" description="Helical" evidence="6">
    <location>
        <begin position="196"/>
        <end position="217"/>
    </location>
</feature>
<keyword evidence="2" id="KW-0813">Transport</keyword>
<keyword evidence="5 6" id="KW-0472">Membrane</keyword>
<evidence type="ECO:0000256" key="5">
    <source>
        <dbReference type="ARBA" id="ARBA00023136"/>
    </source>
</evidence>
<evidence type="ECO:0000256" key="4">
    <source>
        <dbReference type="ARBA" id="ARBA00022989"/>
    </source>
</evidence>
<feature type="transmembrane region" description="Helical" evidence="6">
    <location>
        <begin position="41"/>
        <end position="66"/>
    </location>
</feature>
<dbReference type="EMBL" id="JANBUW010001544">
    <property type="protein sequence ID" value="KAJ2843040.1"/>
    <property type="molecule type" value="Genomic_DNA"/>
</dbReference>
<dbReference type="PROSITE" id="PS50850">
    <property type="entry name" value="MFS"/>
    <property type="match status" value="1"/>
</dbReference>
<comment type="caution">
    <text evidence="8">The sequence shown here is derived from an EMBL/GenBank/DDBJ whole genome shotgun (WGS) entry which is preliminary data.</text>
</comment>
<keyword evidence="9" id="KW-1185">Reference proteome</keyword>
<dbReference type="OrthoDB" id="440553at2759"/>
<protein>
    <recommendedName>
        <fullName evidence="7">Major facilitator superfamily (MFS) profile domain-containing protein</fullName>
    </recommendedName>
</protein>
<evidence type="ECO:0000256" key="6">
    <source>
        <dbReference type="SAM" id="Phobius"/>
    </source>
</evidence>
<keyword evidence="3 6" id="KW-0812">Transmembrane</keyword>
<evidence type="ECO:0000313" key="9">
    <source>
        <dbReference type="Proteomes" id="UP001139887"/>
    </source>
</evidence>
<accession>A0A9W8LV44</accession>
<feature type="transmembrane region" description="Helical" evidence="6">
    <location>
        <begin position="106"/>
        <end position="126"/>
    </location>
</feature>
<dbReference type="Proteomes" id="UP001139887">
    <property type="component" value="Unassembled WGS sequence"/>
</dbReference>
<dbReference type="AlphaFoldDB" id="A0A9W8LV44"/>
<feature type="transmembrane region" description="Helical" evidence="6">
    <location>
        <begin position="72"/>
        <end position="94"/>
    </location>
</feature>
<feature type="domain" description="Major facilitator superfamily (MFS) profile" evidence="7">
    <location>
        <begin position="34"/>
        <end position="237"/>
    </location>
</feature>
<comment type="subcellular location">
    <subcellularLocation>
        <location evidence="1">Endomembrane system</location>
        <topology evidence="1">Multi-pass membrane protein</topology>
    </subcellularLocation>
</comment>
<dbReference type="Pfam" id="PF07690">
    <property type="entry name" value="MFS_1"/>
    <property type="match status" value="1"/>
</dbReference>
<dbReference type="Gene3D" id="1.20.1250.20">
    <property type="entry name" value="MFS general substrate transporter like domains"/>
    <property type="match status" value="1"/>
</dbReference>
<dbReference type="GO" id="GO:0005886">
    <property type="term" value="C:plasma membrane"/>
    <property type="evidence" value="ECO:0007669"/>
    <property type="project" value="TreeGrafter"/>
</dbReference>
<dbReference type="InterPro" id="IPR020846">
    <property type="entry name" value="MFS_dom"/>
</dbReference>
<dbReference type="PANTHER" id="PTHR23501:SF191">
    <property type="entry name" value="VACUOLAR BASIC AMINO ACID TRANSPORTER 4"/>
    <property type="match status" value="1"/>
</dbReference>
<feature type="transmembrane region" description="Helical" evidence="6">
    <location>
        <begin position="132"/>
        <end position="153"/>
    </location>
</feature>